<organism evidence="1">
    <name type="scientific">bioreactor metagenome</name>
    <dbReference type="NCBI Taxonomy" id="1076179"/>
    <lineage>
        <taxon>unclassified sequences</taxon>
        <taxon>metagenomes</taxon>
        <taxon>ecological metagenomes</taxon>
    </lineage>
</organism>
<accession>A0A645DQH3</accession>
<gene>
    <name evidence="1" type="ORF">SDC9_138708</name>
</gene>
<protein>
    <submittedName>
        <fullName evidence="1">Uncharacterized protein</fullName>
    </submittedName>
</protein>
<dbReference type="EMBL" id="VSSQ01038616">
    <property type="protein sequence ID" value="MPM91577.1"/>
    <property type="molecule type" value="Genomic_DNA"/>
</dbReference>
<reference evidence="1" key="1">
    <citation type="submission" date="2019-08" db="EMBL/GenBank/DDBJ databases">
        <authorList>
            <person name="Kucharzyk K."/>
            <person name="Murdoch R.W."/>
            <person name="Higgins S."/>
            <person name="Loffler F."/>
        </authorList>
    </citation>
    <scope>NUCLEOTIDE SEQUENCE</scope>
</reference>
<name>A0A645DQH3_9ZZZZ</name>
<evidence type="ECO:0000313" key="1">
    <source>
        <dbReference type="EMBL" id="MPM91577.1"/>
    </source>
</evidence>
<proteinExistence type="predicted"/>
<dbReference type="AlphaFoldDB" id="A0A645DQH3"/>
<sequence length="51" mass="5814">MIIDINAVARRDGGLHIPHDRFHISAVVRQHMDFNRLLKFGENNMCGVNAI</sequence>
<comment type="caution">
    <text evidence="1">The sequence shown here is derived from an EMBL/GenBank/DDBJ whole genome shotgun (WGS) entry which is preliminary data.</text>
</comment>